<dbReference type="PANTHER" id="PTHR43637">
    <property type="entry name" value="UPF0273 PROTEIN TM_0370"/>
    <property type="match status" value="1"/>
</dbReference>
<dbReference type="EMBL" id="MT776523">
    <property type="protein sequence ID" value="QNT35459.1"/>
    <property type="molecule type" value="Genomic_DNA"/>
</dbReference>
<organism evidence="3">
    <name type="scientific">uncultured Methanosarcinales archaeon</name>
    <dbReference type="NCBI Taxonomy" id="183757"/>
    <lineage>
        <taxon>Archaea</taxon>
        <taxon>Methanobacteriati</taxon>
        <taxon>Methanobacteriota</taxon>
        <taxon>Stenosarchaea group</taxon>
        <taxon>Methanomicrobia</taxon>
        <taxon>Methanosarcinales</taxon>
        <taxon>environmental samples</taxon>
    </lineage>
</organism>
<gene>
    <name evidence="3" type="ORF">EKMJPAOO_00009</name>
</gene>
<evidence type="ECO:0000256" key="2">
    <source>
        <dbReference type="ARBA" id="ARBA00022840"/>
    </source>
</evidence>
<evidence type="ECO:0000313" key="3">
    <source>
        <dbReference type="EMBL" id="QNT35459.1"/>
    </source>
</evidence>
<keyword evidence="1" id="KW-0547">Nucleotide-binding</keyword>
<name>A0A7H1KNE5_9EURY</name>
<keyword evidence="2" id="KW-0067">ATP-binding</keyword>
<proteinExistence type="predicted"/>
<accession>A0A7H1KNE5</accession>
<dbReference type="AlphaFoldDB" id="A0A7H1KNE5"/>
<sequence length="289" mass="32078">MGTSMDELHSVTIPTGIISLDSVLKGGFPDGSFVMLLGEIGAGNAEFAYTSVLSLLELQQNGNFSGAFGNSVLPEKICYISLTRSWEDVHDEIGRGFPEDLYEISSKINFKDFSEEYFSRSPVPTEWVTKPTLTFDSLKEKAFGRGLISEMVAYLDENAPKSVVIIDSVTALAEYCANPEHSTDWSDVISFFRGLQKISKEWGGMVYALLTAGILDSSLQEQITDCADGVLIFEWDDFGAAKRQRVMHVKKFRGLLPQLERANLVKFETSVTTDHGFAISKVKQVGWQR</sequence>
<dbReference type="PANTHER" id="PTHR43637:SF2">
    <property type="entry name" value="PROTEIN GVPD 1"/>
    <property type="match status" value="1"/>
</dbReference>
<dbReference type="InterPro" id="IPR027417">
    <property type="entry name" value="P-loop_NTPase"/>
</dbReference>
<dbReference type="GO" id="GO:0005524">
    <property type="term" value="F:ATP binding"/>
    <property type="evidence" value="ECO:0007669"/>
    <property type="project" value="UniProtKB-KW"/>
</dbReference>
<dbReference type="SUPFAM" id="SSF52540">
    <property type="entry name" value="P-loop containing nucleoside triphosphate hydrolases"/>
    <property type="match status" value="1"/>
</dbReference>
<reference evidence="3" key="1">
    <citation type="submission" date="2020-07" db="EMBL/GenBank/DDBJ databases">
        <title>Unique genomic features of the anaerobic methanotrophic archaea.</title>
        <authorList>
            <person name="Chadwick G.L."/>
            <person name="Skennerton C.T."/>
            <person name="Laso-Perez R."/>
            <person name="Leu A.O."/>
            <person name="Speth D.R."/>
            <person name="Yu H."/>
            <person name="Morgan-Lang C."/>
            <person name="Hatzenpichler R."/>
            <person name="Goudeau D."/>
            <person name="Malmstrom R."/>
            <person name="Brazelton W.J."/>
            <person name="Woyke T."/>
            <person name="Hallam S.J."/>
            <person name="Tyson G.W."/>
            <person name="Wegener G."/>
            <person name="Boetius A."/>
            <person name="Orphan V."/>
        </authorList>
    </citation>
    <scope>NUCLEOTIDE SEQUENCE</scope>
</reference>
<protein>
    <submittedName>
        <fullName evidence="3">Uncharacterized protein</fullName>
    </submittedName>
</protein>
<dbReference type="Gene3D" id="3.40.50.300">
    <property type="entry name" value="P-loop containing nucleotide triphosphate hydrolases"/>
    <property type="match status" value="1"/>
</dbReference>
<evidence type="ECO:0000256" key="1">
    <source>
        <dbReference type="ARBA" id="ARBA00022741"/>
    </source>
</evidence>